<evidence type="ECO:0000313" key="3">
    <source>
        <dbReference type="Proteomes" id="UP000198656"/>
    </source>
</evidence>
<dbReference type="OrthoDB" id="1798819at2"/>
<evidence type="ECO:0000313" key="2">
    <source>
        <dbReference type="EMBL" id="SDH56176.1"/>
    </source>
</evidence>
<evidence type="ECO:0000259" key="1">
    <source>
        <dbReference type="Pfam" id="PF09189"/>
    </source>
</evidence>
<dbReference type="InterPro" id="IPR015272">
    <property type="entry name" value="MoadD_C"/>
</dbReference>
<proteinExistence type="predicted"/>
<name>A0A1G8DEW0_9FIRM</name>
<dbReference type="RefSeq" id="WP_092334009.1">
    <property type="nucleotide sequence ID" value="NZ_FNCP01000015.1"/>
</dbReference>
<accession>A0A1G8DEW0</accession>
<dbReference type="Gene3D" id="3.30.1370.80">
    <property type="entry name" value="Molybdopterin cofactor biosynthesis MoaD-related, C-terminal domain"/>
    <property type="match status" value="1"/>
</dbReference>
<dbReference type="EMBL" id="FNCP01000015">
    <property type="protein sequence ID" value="SDH56176.1"/>
    <property type="molecule type" value="Genomic_DNA"/>
</dbReference>
<dbReference type="Pfam" id="PF09189">
    <property type="entry name" value="MoaD_arch"/>
    <property type="match status" value="1"/>
</dbReference>
<keyword evidence="3" id="KW-1185">Reference proteome</keyword>
<gene>
    <name evidence="2" type="ORF">SAMN05443529_11517</name>
</gene>
<sequence>MEVKEYSLEMRGMPRRDLLEYFVSIGGKLDERGTLIGPNWMVDLSDTWLCQIGSIQVPATRVTFKVTEKDWTGILKAFRLRFLSAGG</sequence>
<reference evidence="3" key="1">
    <citation type="submission" date="2016-10" db="EMBL/GenBank/DDBJ databases">
        <authorList>
            <person name="Varghese N."/>
            <person name="Submissions S."/>
        </authorList>
    </citation>
    <scope>NUCLEOTIDE SEQUENCE [LARGE SCALE GENOMIC DNA]</scope>
    <source>
        <strain evidence="3">DSM 8344</strain>
    </source>
</reference>
<dbReference type="Proteomes" id="UP000198656">
    <property type="component" value="Unassembled WGS sequence"/>
</dbReference>
<feature type="domain" description="Molybdopterin cofactor biosynthesis MoaD-related C-terminal" evidence="1">
    <location>
        <begin position="7"/>
        <end position="87"/>
    </location>
</feature>
<organism evidence="2 3">
    <name type="scientific">Desulfosporosinus hippei DSM 8344</name>
    <dbReference type="NCBI Taxonomy" id="1121419"/>
    <lineage>
        <taxon>Bacteria</taxon>
        <taxon>Bacillati</taxon>
        <taxon>Bacillota</taxon>
        <taxon>Clostridia</taxon>
        <taxon>Eubacteriales</taxon>
        <taxon>Desulfitobacteriaceae</taxon>
        <taxon>Desulfosporosinus</taxon>
    </lineage>
</organism>
<protein>
    <recommendedName>
        <fullName evidence="1">Molybdopterin cofactor biosynthesis MoaD-related C-terminal domain-containing protein</fullName>
    </recommendedName>
</protein>
<dbReference type="AlphaFoldDB" id="A0A1G8DEW0"/>
<dbReference type="InterPro" id="IPR036473">
    <property type="entry name" value="Mopterin_CF_MoaD-rel_C_sf"/>
</dbReference>